<keyword evidence="2" id="KW-0472">Membrane</keyword>
<dbReference type="EMBL" id="UOFQ01000106">
    <property type="protein sequence ID" value="VAW88722.1"/>
    <property type="molecule type" value="Genomic_DNA"/>
</dbReference>
<accession>A0A3B0ZMU6</accession>
<keyword evidence="2" id="KW-0812">Transmembrane</keyword>
<feature type="region of interest" description="Disordered" evidence="1">
    <location>
        <begin position="305"/>
        <end position="329"/>
    </location>
</feature>
<feature type="transmembrane region" description="Helical" evidence="2">
    <location>
        <begin position="671"/>
        <end position="694"/>
    </location>
</feature>
<name>A0A3B0ZMU6_9ZZZZ</name>
<evidence type="ECO:0000256" key="2">
    <source>
        <dbReference type="SAM" id="Phobius"/>
    </source>
</evidence>
<evidence type="ECO:0000256" key="1">
    <source>
        <dbReference type="SAM" id="MobiDB-lite"/>
    </source>
</evidence>
<protein>
    <submittedName>
        <fullName evidence="3">Uncharacterized protein</fullName>
    </submittedName>
</protein>
<dbReference type="AlphaFoldDB" id="A0A3B0ZMU6"/>
<keyword evidence="2" id="KW-1133">Transmembrane helix</keyword>
<reference evidence="3" key="1">
    <citation type="submission" date="2018-06" db="EMBL/GenBank/DDBJ databases">
        <authorList>
            <person name="Zhirakovskaya E."/>
        </authorList>
    </citation>
    <scope>NUCLEOTIDE SEQUENCE</scope>
</reference>
<sequence>MLSAIKNLFTVGQKWLLITMLAVSPCLMAPAAVAQQAQAAINCEPALDWATYSDYLISVDETRVKRTQQALNMLVAAGLVKSEVPVDGFLWGKTQEALYQYCQGLSTLPAGNFAIELVKKLDQQIALIAAVENTINDSAPPDEPDPDVKKEQVVKKDAVIKKELVVKAENAVTRKTEAVTAEQPSSWYQLSENALASVKKEYEKKPSTLLEAESLDNLAQVIDVPYLNESAFLDAIFAKARISADKYPILTKELVSVAEMTSPSQLKDIVFGDDDCGCAQEFSDTVYGFYPYWLSAEIEQKIVDGKDNKQTAGTATSTEEKPVENPPVAQPTINYNVINRIAYYALTVDHNGEIQNPLHWNSDGQLGNFIHKAHRHKTAVDLVIYSDQWMNWSDADQTRAVTSIDRQLKLEVEYKQEGAMAYVPFLNSATASPDGVTLYFGNYADSAIDARKSIVRFVKQLHIQLAKQNRSLKINVLLDVETSELETSGDLFVNLKDLLVKKDDDSLVYVDSLIVFINEPTTDTKKKLRSKIENEFSGKERMQVLRKVIPVITPIGHEKDPKGSYKQFKDDLIYFNNNFAGIGLWPVPLISGDDSDADAIATAIDTQFSIKSGNGMLNAISEKYPILCKYACPNRKILRLVFDGLLVLIIGYGVLAIFSRRLRRFYNRNSIYFKLYMFAMVMVFMTSLVCDPLWKERRDFVFVGALLSV</sequence>
<evidence type="ECO:0000313" key="3">
    <source>
        <dbReference type="EMBL" id="VAW88722.1"/>
    </source>
</evidence>
<feature type="non-terminal residue" evidence="3">
    <location>
        <position position="709"/>
    </location>
</feature>
<proteinExistence type="predicted"/>
<feature type="transmembrane region" description="Helical" evidence="2">
    <location>
        <begin position="637"/>
        <end position="659"/>
    </location>
</feature>
<organism evidence="3">
    <name type="scientific">hydrothermal vent metagenome</name>
    <dbReference type="NCBI Taxonomy" id="652676"/>
    <lineage>
        <taxon>unclassified sequences</taxon>
        <taxon>metagenomes</taxon>
        <taxon>ecological metagenomes</taxon>
    </lineage>
</organism>
<gene>
    <name evidence="3" type="ORF">MNBD_GAMMA17-1785</name>
</gene>